<evidence type="ECO:0000313" key="2">
    <source>
        <dbReference type="EMBL" id="OIV97905.1"/>
    </source>
</evidence>
<feature type="compositionally biased region" description="Polar residues" evidence="1">
    <location>
        <begin position="177"/>
        <end position="186"/>
    </location>
</feature>
<proteinExistence type="predicted"/>
<feature type="compositionally biased region" description="Polar residues" evidence="1">
    <location>
        <begin position="262"/>
        <end position="296"/>
    </location>
</feature>
<reference evidence="2 3" key="1">
    <citation type="journal article" date="2017" name="Plant Biotechnol. J.">
        <title>A comprehensive draft genome sequence for lupin (Lupinus angustifolius), an emerging health food: insights into plant-microbe interactions and legume evolution.</title>
        <authorList>
            <person name="Hane J.K."/>
            <person name="Ming Y."/>
            <person name="Kamphuis L.G."/>
            <person name="Nelson M.N."/>
            <person name="Garg G."/>
            <person name="Atkins C.A."/>
            <person name="Bayer P.E."/>
            <person name="Bravo A."/>
            <person name="Bringans S."/>
            <person name="Cannon S."/>
            <person name="Edwards D."/>
            <person name="Foley R."/>
            <person name="Gao L.L."/>
            <person name="Harrison M.J."/>
            <person name="Huang W."/>
            <person name="Hurgobin B."/>
            <person name="Li S."/>
            <person name="Liu C.W."/>
            <person name="McGrath A."/>
            <person name="Morahan G."/>
            <person name="Murray J."/>
            <person name="Weller J."/>
            <person name="Jian J."/>
            <person name="Singh K.B."/>
        </authorList>
    </citation>
    <scope>NUCLEOTIDE SEQUENCE [LARGE SCALE GENOMIC DNA]</scope>
    <source>
        <strain evidence="3">cv. Tanjil</strain>
        <tissue evidence="2">Whole plant</tissue>
    </source>
</reference>
<feature type="compositionally biased region" description="Polar residues" evidence="1">
    <location>
        <begin position="199"/>
        <end position="208"/>
    </location>
</feature>
<dbReference type="Proteomes" id="UP000188354">
    <property type="component" value="Chromosome LG14"/>
</dbReference>
<dbReference type="EMBL" id="CM007374">
    <property type="protein sequence ID" value="OIV97905.1"/>
    <property type="molecule type" value="Genomic_DNA"/>
</dbReference>
<dbReference type="AlphaFoldDB" id="A0A4P1QYW7"/>
<sequence>MSDGHLEQGVNSFVQLTGRSMQVADQRNDVHSQVLNAPNLQGHSSTMHERATLSGSQVMGSRIVGLSGFRMIEGTSQLRVYDTARLLRYDNRNHQYHSQAVIPDGHVEQGVGNNMQFSGGSARMIYEGNDVQSQILGASNIQGQSSAIYQPSTLSSNLIGQQANRSRNIGPLGITITDGTSSQPPMSETAGLLRPERASSLQLQQVPPVSSKRPTMWKNWKGKNGEEYEPPRRGRPRKRFEVGESSSRPKHRKTEQKDSRGTENGTTHAPEEANNTPENLRNEVQISNPTNPSHAATNPREFSTGLYGQNQTSERNGVSTDPLLRLFKPSPGNYNYIL</sequence>
<keyword evidence="3" id="KW-1185">Reference proteome</keyword>
<feature type="region of interest" description="Disordered" evidence="1">
    <location>
        <begin position="169"/>
        <end position="322"/>
    </location>
</feature>
<feature type="compositionally biased region" description="Polar residues" evidence="1">
    <location>
        <begin position="306"/>
        <end position="319"/>
    </location>
</feature>
<dbReference type="Gramene" id="OIV97905">
    <property type="protein sequence ID" value="OIV97905"/>
    <property type="gene ID" value="TanjilG_12662"/>
</dbReference>
<evidence type="ECO:0000313" key="3">
    <source>
        <dbReference type="Proteomes" id="UP000188354"/>
    </source>
</evidence>
<accession>A0A4P1QYW7</accession>
<name>A0A4P1QYW7_LUPAN</name>
<organism evidence="2 3">
    <name type="scientific">Lupinus angustifolius</name>
    <name type="common">Narrow-leaved blue lupine</name>
    <dbReference type="NCBI Taxonomy" id="3871"/>
    <lineage>
        <taxon>Eukaryota</taxon>
        <taxon>Viridiplantae</taxon>
        <taxon>Streptophyta</taxon>
        <taxon>Embryophyta</taxon>
        <taxon>Tracheophyta</taxon>
        <taxon>Spermatophyta</taxon>
        <taxon>Magnoliopsida</taxon>
        <taxon>eudicotyledons</taxon>
        <taxon>Gunneridae</taxon>
        <taxon>Pentapetalae</taxon>
        <taxon>rosids</taxon>
        <taxon>fabids</taxon>
        <taxon>Fabales</taxon>
        <taxon>Fabaceae</taxon>
        <taxon>Papilionoideae</taxon>
        <taxon>50 kb inversion clade</taxon>
        <taxon>genistoids sensu lato</taxon>
        <taxon>core genistoids</taxon>
        <taxon>Genisteae</taxon>
        <taxon>Lupinus</taxon>
    </lineage>
</organism>
<feature type="compositionally biased region" description="Basic and acidic residues" evidence="1">
    <location>
        <begin position="223"/>
        <end position="232"/>
    </location>
</feature>
<protein>
    <submittedName>
        <fullName evidence="2">Uncharacterized protein</fullName>
    </submittedName>
</protein>
<gene>
    <name evidence="2" type="ORF">TanjilG_12662</name>
</gene>
<evidence type="ECO:0000256" key="1">
    <source>
        <dbReference type="SAM" id="MobiDB-lite"/>
    </source>
</evidence>